<dbReference type="Gene3D" id="3.80.10.10">
    <property type="entry name" value="Ribonuclease Inhibitor"/>
    <property type="match status" value="1"/>
</dbReference>
<accession>A0AAV5E6U9</accession>
<dbReference type="Proteomes" id="UP001054889">
    <property type="component" value="Unassembled WGS sequence"/>
</dbReference>
<dbReference type="EMBL" id="BQKI01000073">
    <property type="protein sequence ID" value="GJN18244.1"/>
    <property type="molecule type" value="Genomic_DNA"/>
</dbReference>
<reference evidence="1" key="2">
    <citation type="submission" date="2021-12" db="EMBL/GenBank/DDBJ databases">
        <title>Resequencing data analysis of finger millet.</title>
        <authorList>
            <person name="Hatakeyama M."/>
            <person name="Aluri S."/>
            <person name="Balachadran M.T."/>
            <person name="Sivarajan S.R."/>
            <person name="Poveda L."/>
            <person name="Shimizu-Inatsugi R."/>
            <person name="Schlapbach R."/>
            <person name="Sreeman S.M."/>
            <person name="Shimizu K.K."/>
        </authorList>
    </citation>
    <scope>NUCLEOTIDE SEQUENCE</scope>
</reference>
<comment type="caution">
    <text evidence="1">The sequence shown here is derived from an EMBL/GenBank/DDBJ whole genome shotgun (WGS) entry which is preliminary data.</text>
</comment>
<evidence type="ECO:0008006" key="3">
    <source>
        <dbReference type="Google" id="ProtNLM"/>
    </source>
</evidence>
<dbReference type="AlphaFoldDB" id="A0AAV5E6U9"/>
<organism evidence="1 2">
    <name type="scientific">Eleusine coracana subsp. coracana</name>
    <dbReference type="NCBI Taxonomy" id="191504"/>
    <lineage>
        <taxon>Eukaryota</taxon>
        <taxon>Viridiplantae</taxon>
        <taxon>Streptophyta</taxon>
        <taxon>Embryophyta</taxon>
        <taxon>Tracheophyta</taxon>
        <taxon>Spermatophyta</taxon>
        <taxon>Magnoliopsida</taxon>
        <taxon>Liliopsida</taxon>
        <taxon>Poales</taxon>
        <taxon>Poaceae</taxon>
        <taxon>PACMAD clade</taxon>
        <taxon>Chloridoideae</taxon>
        <taxon>Cynodonteae</taxon>
        <taxon>Eleusininae</taxon>
        <taxon>Eleusine</taxon>
    </lineage>
</organism>
<sequence length="130" mass="14380">MVSVLAVVDLRQIRRWARRSGCAAWWPITLACTSCRPPSASTTWPGCASCRPPSASATWPGLREWLPSIGVGDLAGLRHLNLRNNQIHAPLDCFGLLGKLERIRLHQNQLAVPEWVSRGIAAVKEYMAKL</sequence>
<dbReference type="SUPFAM" id="SSF52058">
    <property type="entry name" value="L domain-like"/>
    <property type="match status" value="1"/>
</dbReference>
<evidence type="ECO:0000313" key="1">
    <source>
        <dbReference type="EMBL" id="GJN18244.1"/>
    </source>
</evidence>
<evidence type="ECO:0000313" key="2">
    <source>
        <dbReference type="Proteomes" id="UP001054889"/>
    </source>
</evidence>
<proteinExistence type="predicted"/>
<dbReference type="InterPro" id="IPR032675">
    <property type="entry name" value="LRR_dom_sf"/>
</dbReference>
<reference evidence="1" key="1">
    <citation type="journal article" date="2018" name="DNA Res.">
        <title>Multiple hybrid de novo genome assembly of finger millet, an orphan allotetraploid crop.</title>
        <authorList>
            <person name="Hatakeyama M."/>
            <person name="Aluri S."/>
            <person name="Balachadran M.T."/>
            <person name="Sivarajan S.R."/>
            <person name="Patrignani A."/>
            <person name="Gruter S."/>
            <person name="Poveda L."/>
            <person name="Shimizu-Inatsugi R."/>
            <person name="Baeten J."/>
            <person name="Francoijs K.J."/>
            <person name="Nataraja K.N."/>
            <person name="Reddy Y.A.N."/>
            <person name="Phadnis S."/>
            <person name="Ravikumar R.L."/>
            <person name="Schlapbach R."/>
            <person name="Sreeman S.M."/>
            <person name="Shimizu K.K."/>
        </authorList>
    </citation>
    <scope>NUCLEOTIDE SEQUENCE</scope>
</reference>
<protein>
    <recommendedName>
        <fullName evidence="3">Leucine-rich repeat domain-containing protein</fullName>
    </recommendedName>
</protein>
<keyword evidence="2" id="KW-1185">Reference proteome</keyword>
<gene>
    <name evidence="1" type="primary">gb05384</name>
    <name evidence="1" type="ORF">PR202_gb05384</name>
</gene>
<name>A0AAV5E6U9_ELECO</name>